<dbReference type="VEuPathDB" id="FungiDB:DEHA2F10780g"/>
<dbReference type="OMA" id="YRYEYYY"/>
<dbReference type="KEGG" id="dha:DEHA2F10780g"/>
<evidence type="ECO:0000313" key="2">
    <source>
        <dbReference type="EMBL" id="CAG89177.2"/>
    </source>
</evidence>
<dbReference type="EMBL" id="CR382138">
    <property type="protein sequence ID" value="CAG89177.2"/>
    <property type="molecule type" value="Genomic_DNA"/>
</dbReference>
<dbReference type="OrthoDB" id="4097096at2759"/>
<keyword evidence="3" id="KW-1185">Reference proteome</keyword>
<dbReference type="AlphaFoldDB" id="Q6BLT9"/>
<feature type="compositionally biased region" description="Acidic residues" evidence="1">
    <location>
        <begin position="183"/>
        <end position="194"/>
    </location>
</feature>
<feature type="compositionally biased region" description="Polar residues" evidence="1">
    <location>
        <begin position="385"/>
        <end position="410"/>
    </location>
</feature>
<evidence type="ECO:0000313" key="3">
    <source>
        <dbReference type="Proteomes" id="UP000000599"/>
    </source>
</evidence>
<feature type="region of interest" description="Disordered" evidence="1">
    <location>
        <begin position="178"/>
        <end position="207"/>
    </location>
</feature>
<dbReference type="eggNOG" id="ENOG502T1UR">
    <property type="taxonomic scope" value="Eukaryota"/>
</dbReference>
<protein>
    <submittedName>
        <fullName evidence="2">DEHA2F10780p</fullName>
    </submittedName>
</protein>
<accession>Q6BLT9</accession>
<proteinExistence type="predicted"/>
<name>Q6BLT9_DEBHA</name>
<feature type="region of interest" description="Disordered" evidence="1">
    <location>
        <begin position="283"/>
        <end position="335"/>
    </location>
</feature>
<dbReference type="HOGENOM" id="CLU_636194_0_0_1"/>
<reference evidence="2 3" key="1">
    <citation type="journal article" date="2004" name="Nature">
        <title>Genome evolution in yeasts.</title>
        <authorList>
            <consortium name="Genolevures"/>
            <person name="Dujon B."/>
            <person name="Sherman D."/>
            <person name="Fischer G."/>
            <person name="Durrens P."/>
            <person name="Casaregola S."/>
            <person name="Lafontaine I."/>
            <person name="de Montigny J."/>
            <person name="Marck C."/>
            <person name="Neuveglise C."/>
            <person name="Talla E."/>
            <person name="Goffard N."/>
            <person name="Frangeul L."/>
            <person name="Aigle M."/>
            <person name="Anthouard V."/>
            <person name="Babour A."/>
            <person name="Barbe V."/>
            <person name="Barnay S."/>
            <person name="Blanchin S."/>
            <person name="Beckerich J.M."/>
            <person name="Beyne E."/>
            <person name="Bleykasten C."/>
            <person name="Boisrame A."/>
            <person name="Boyer J."/>
            <person name="Cattolico L."/>
            <person name="Confanioleri F."/>
            <person name="de Daruvar A."/>
            <person name="Despons L."/>
            <person name="Fabre E."/>
            <person name="Fairhead C."/>
            <person name="Ferry-Dumazet H."/>
            <person name="Groppi A."/>
            <person name="Hantraye F."/>
            <person name="Hennequin C."/>
            <person name="Jauniaux N."/>
            <person name="Joyet P."/>
            <person name="Kachouri R."/>
            <person name="Kerrest A."/>
            <person name="Koszul R."/>
            <person name="Lemaire M."/>
            <person name="Lesur I."/>
            <person name="Ma L."/>
            <person name="Muller H."/>
            <person name="Nicaud J.M."/>
            <person name="Nikolski M."/>
            <person name="Oztas S."/>
            <person name="Ozier-Kalogeropoulos O."/>
            <person name="Pellenz S."/>
            <person name="Potier S."/>
            <person name="Richard G.F."/>
            <person name="Straub M.L."/>
            <person name="Suleau A."/>
            <person name="Swennene D."/>
            <person name="Tekaia F."/>
            <person name="Wesolowski-Louvel M."/>
            <person name="Westhof E."/>
            <person name="Wirth B."/>
            <person name="Zeniou-Meyer M."/>
            <person name="Zivanovic I."/>
            <person name="Bolotin-Fukuhara M."/>
            <person name="Thierry A."/>
            <person name="Bouchier C."/>
            <person name="Caudron B."/>
            <person name="Scarpelli C."/>
            <person name="Gaillardin C."/>
            <person name="Weissenbach J."/>
            <person name="Wincker P."/>
            <person name="Souciet J.L."/>
        </authorList>
    </citation>
    <scope>NUCLEOTIDE SEQUENCE [LARGE SCALE GENOMIC DNA]</scope>
    <source>
        <strain evidence="3">ATCC 36239 / CBS 767 / BCRC 21394 / JCM 1990 / NBRC 0083 / IGC 2968</strain>
    </source>
</reference>
<dbReference type="RefSeq" id="XP_460832.2">
    <property type="nucleotide sequence ID" value="XM_460832.1"/>
</dbReference>
<organism evidence="2 3">
    <name type="scientific">Debaryomyces hansenii (strain ATCC 36239 / CBS 767 / BCRC 21394 / JCM 1990 / NBRC 0083 / IGC 2968)</name>
    <name type="common">Yeast</name>
    <name type="synonym">Torulaspora hansenii</name>
    <dbReference type="NCBI Taxonomy" id="284592"/>
    <lineage>
        <taxon>Eukaryota</taxon>
        <taxon>Fungi</taxon>
        <taxon>Dikarya</taxon>
        <taxon>Ascomycota</taxon>
        <taxon>Saccharomycotina</taxon>
        <taxon>Pichiomycetes</taxon>
        <taxon>Debaryomycetaceae</taxon>
        <taxon>Debaryomyces</taxon>
    </lineage>
</organism>
<feature type="compositionally biased region" description="Polar residues" evidence="1">
    <location>
        <begin position="315"/>
        <end position="334"/>
    </location>
</feature>
<dbReference type="SUPFAM" id="SSF48097">
    <property type="entry name" value="Regulator of G-protein signaling, RGS"/>
    <property type="match status" value="1"/>
</dbReference>
<dbReference type="InParanoid" id="Q6BLT9"/>
<dbReference type="InterPro" id="IPR036305">
    <property type="entry name" value="RGS_sf"/>
</dbReference>
<sequence length="431" mass="48648">MSSTGRYQGPIPTKVSNLNSQYGCACVTKVAPLEELVDDCFKHSIDQLNDPHKVYVVKSFARYIVEAHCHENLSFLIEIFKYEYYFDKIINRKENSKTGMREKENCYLNSSLGRSIGDLPYPTKRIEPMFVRKKSSAGVSVRSEDHEPMSVFVSTIDDLDEAPEGNEMYNVWDNLMEKNVGDSDTENDSDDEVEEQKSVDQGDAQSEEDLIADQWDLVMGRYVHHNSPEQINLSNLSYKKIVEEDRIPNIFHSPQVLLPAKNEVLRLLEENVYHSFVNSYKEKDSTTASPLIQPRRAQESPSSLSIDDCDKSRSITKSESNNVSPILTPTNSNVPKLFHKMNKSRLLHLSSSTNNLPVDSGSNSSSSSASSLSNILDHLRLNTNHVSSPLNASPIQTPNHSQPHSLSTSPLYLKEDKLSKFGKIWRSKKST</sequence>
<dbReference type="Gene3D" id="1.10.167.10">
    <property type="entry name" value="Regulator of G-protein Signalling 4, domain 2"/>
    <property type="match status" value="1"/>
</dbReference>
<dbReference type="CDD" id="cd08732">
    <property type="entry name" value="RGS-like_4"/>
    <property type="match status" value="1"/>
</dbReference>
<evidence type="ECO:0000256" key="1">
    <source>
        <dbReference type="SAM" id="MobiDB-lite"/>
    </source>
</evidence>
<dbReference type="Proteomes" id="UP000000599">
    <property type="component" value="Chromosome F"/>
</dbReference>
<dbReference type="GeneID" id="2904348"/>
<gene>
    <name evidence="2" type="ordered locus">DEHA2F10780g</name>
</gene>
<dbReference type="InterPro" id="IPR044926">
    <property type="entry name" value="RGS_subdomain_2"/>
</dbReference>
<feature type="region of interest" description="Disordered" evidence="1">
    <location>
        <begin position="385"/>
        <end position="411"/>
    </location>
</feature>